<evidence type="ECO:0000256" key="1">
    <source>
        <dbReference type="ARBA" id="ARBA00004651"/>
    </source>
</evidence>
<dbReference type="EMBL" id="CP089983">
    <property type="protein sequence ID" value="WXB01327.1"/>
    <property type="molecule type" value="Genomic_DNA"/>
</dbReference>
<organism evidence="9 10">
    <name type="scientific">Pendulispora rubella</name>
    <dbReference type="NCBI Taxonomy" id="2741070"/>
    <lineage>
        <taxon>Bacteria</taxon>
        <taxon>Pseudomonadati</taxon>
        <taxon>Myxococcota</taxon>
        <taxon>Myxococcia</taxon>
        <taxon>Myxococcales</taxon>
        <taxon>Sorangiineae</taxon>
        <taxon>Pendulisporaceae</taxon>
        <taxon>Pendulispora</taxon>
    </lineage>
</organism>
<evidence type="ECO:0000256" key="2">
    <source>
        <dbReference type="ARBA" id="ARBA00022475"/>
    </source>
</evidence>
<feature type="transmembrane region" description="Helical" evidence="8">
    <location>
        <begin position="120"/>
        <end position="139"/>
    </location>
</feature>
<feature type="transmembrane region" description="Helical" evidence="8">
    <location>
        <begin position="87"/>
        <end position="108"/>
    </location>
</feature>
<keyword evidence="3" id="KW-0328">Glycosyltransferase</keyword>
<evidence type="ECO:0000256" key="3">
    <source>
        <dbReference type="ARBA" id="ARBA00022676"/>
    </source>
</evidence>
<name>A0ABZ2KRL7_9BACT</name>
<dbReference type="PANTHER" id="PTHR33908:SF11">
    <property type="entry name" value="MEMBRANE PROTEIN"/>
    <property type="match status" value="1"/>
</dbReference>
<feature type="transmembrane region" description="Helical" evidence="8">
    <location>
        <begin position="145"/>
        <end position="164"/>
    </location>
</feature>
<evidence type="ECO:0000256" key="6">
    <source>
        <dbReference type="ARBA" id="ARBA00022989"/>
    </source>
</evidence>
<protein>
    <recommendedName>
        <fullName evidence="11">Glycosyltransferase RgtA/B/C/D-like domain-containing protein</fullName>
    </recommendedName>
</protein>
<keyword evidence="7 8" id="KW-0472">Membrane</keyword>
<comment type="subcellular location">
    <subcellularLocation>
        <location evidence="1">Cell membrane</location>
        <topology evidence="1">Multi-pass membrane protein</topology>
    </subcellularLocation>
</comment>
<dbReference type="PANTHER" id="PTHR33908">
    <property type="entry name" value="MANNOSYLTRANSFERASE YKCB-RELATED"/>
    <property type="match status" value="1"/>
</dbReference>
<dbReference type="Proteomes" id="UP001374803">
    <property type="component" value="Chromosome"/>
</dbReference>
<feature type="transmembrane region" description="Helical" evidence="8">
    <location>
        <begin position="372"/>
        <end position="395"/>
    </location>
</feature>
<dbReference type="InterPro" id="IPR050297">
    <property type="entry name" value="LipidA_mod_glycosyltrf_83"/>
</dbReference>
<dbReference type="RefSeq" id="WP_394830937.1">
    <property type="nucleotide sequence ID" value="NZ_CP089929.1"/>
</dbReference>
<feature type="transmembrane region" description="Helical" evidence="8">
    <location>
        <begin position="407"/>
        <end position="427"/>
    </location>
</feature>
<feature type="transmembrane region" description="Helical" evidence="8">
    <location>
        <begin position="210"/>
        <end position="233"/>
    </location>
</feature>
<keyword evidence="4" id="KW-0808">Transferase</keyword>
<sequence length="455" mass="48173">MRRPWHAALAASAVALVVRLAVVAWAYPSFPPSADGTFYHKLAVRLAEGHGYTWLWPDGAVTYAAHYPVGYPALMALGYALFGVHPVVAMVQNALLGAAMAFATHVLVEPLVSRGVHPRAPFLAALGVALHPALVPYTAALMTEGTTTALLVISAAIATSPPAGGGWGGRVMLRLLGAGITMGIATLVRPQSLVLAPVLGALALAPSFSWRARAAAGGAVLAVTLLCCAPWTLRNCMRMHRCALVSVNAGWNLFIGEETRSGAWEEARFPEECSTVWDEAEKDVCLERVAHRRIREAPAAWLAKMPRKLAVTFDYFGAAPWYLHTANPSAFTERAKLALGTVETVASRLLLVVSLVAMGWRPGIRRNLRRLAGLVGVLAAFSPFGWLAYLVLALLAAEAALAEPAGMVLFGWTAAIIAATAATHAVFFGAGRYGLVVVPFVTALAALVVRRPTPA</sequence>
<keyword evidence="6 8" id="KW-1133">Transmembrane helix</keyword>
<evidence type="ECO:0000256" key="7">
    <source>
        <dbReference type="ARBA" id="ARBA00023136"/>
    </source>
</evidence>
<evidence type="ECO:0008006" key="11">
    <source>
        <dbReference type="Google" id="ProtNLM"/>
    </source>
</evidence>
<gene>
    <name evidence="9" type="ORF">LVJ94_30965</name>
</gene>
<keyword evidence="2" id="KW-1003">Cell membrane</keyword>
<evidence type="ECO:0000256" key="4">
    <source>
        <dbReference type="ARBA" id="ARBA00022679"/>
    </source>
</evidence>
<reference evidence="9" key="1">
    <citation type="submission" date="2021-12" db="EMBL/GenBank/DDBJ databases">
        <title>Discovery of the Pendulisporaceae a myxobacterial family with distinct sporulation behavior and unique specialized metabolism.</title>
        <authorList>
            <person name="Garcia R."/>
            <person name="Popoff A."/>
            <person name="Bader C.D."/>
            <person name="Loehr J."/>
            <person name="Walesch S."/>
            <person name="Walt C."/>
            <person name="Boldt J."/>
            <person name="Bunk B."/>
            <person name="Haeckl F.J.F.P.J."/>
            <person name="Gunesch A.P."/>
            <person name="Birkelbach J."/>
            <person name="Nuebel U."/>
            <person name="Pietschmann T."/>
            <person name="Bach T."/>
            <person name="Mueller R."/>
        </authorList>
    </citation>
    <scope>NUCLEOTIDE SEQUENCE</scope>
    <source>
        <strain evidence="9">MSr11367</strain>
    </source>
</reference>
<keyword evidence="5 8" id="KW-0812">Transmembrane</keyword>
<evidence type="ECO:0000256" key="8">
    <source>
        <dbReference type="SAM" id="Phobius"/>
    </source>
</evidence>
<keyword evidence="10" id="KW-1185">Reference proteome</keyword>
<evidence type="ECO:0000313" key="9">
    <source>
        <dbReference type="EMBL" id="WXB01327.1"/>
    </source>
</evidence>
<accession>A0ABZ2KRL7</accession>
<feature type="transmembrane region" description="Helical" evidence="8">
    <location>
        <begin position="433"/>
        <end position="449"/>
    </location>
</feature>
<proteinExistence type="predicted"/>
<evidence type="ECO:0000256" key="5">
    <source>
        <dbReference type="ARBA" id="ARBA00022692"/>
    </source>
</evidence>
<evidence type="ECO:0000313" key="10">
    <source>
        <dbReference type="Proteomes" id="UP001374803"/>
    </source>
</evidence>